<dbReference type="PANTHER" id="PTHR33360:SF4">
    <property type="entry name" value="TRANSPOSASE IS200-LIKE PROTEIN"/>
    <property type="match status" value="1"/>
</dbReference>
<evidence type="ECO:0000313" key="4">
    <source>
        <dbReference type="EMBL" id="MDF0591802.1"/>
    </source>
</evidence>
<dbReference type="EMBL" id="JARFPK010000034">
    <property type="protein sequence ID" value="MDF0591289.1"/>
    <property type="molecule type" value="Genomic_DNA"/>
</dbReference>
<sequence length="80" mass="9372">MKYKLNRSAHSVYSLHYHLVVVIKYRRKALYDEAIRERLKQIIWSLSDELGIEILAQEPAEDHHHILFTATPTTNLSTVV</sequence>
<dbReference type="Pfam" id="PF01797">
    <property type="entry name" value="Y1_Tnp"/>
    <property type="match status" value="1"/>
</dbReference>
<feature type="domain" description="Transposase IS200-like" evidence="1">
    <location>
        <begin position="11"/>
        <end position="80"/>
    </location>
</feature>
<evidence type="ECO:0000313" key="5">
    <source>
        <dbReference type="Proteomes" id="UP001220010"/>
    </source>
</evidence>
<proteinExistence type="predicted"/>
<dbReference type="PANTHER" id="PTHR33360">
    <property type="entry name" value="TRANSPOSASE FOR INSERTION SEQUENCE ELEMENT IS200"/>
    <property type="match status" value="1"/>
</dbReference>
<dbReference type="EMBL" id="JARFPK010000065">
    <property type="protein sequence ID" value="MDF0591802.1"/>
    <property type="molecule type" value="Genomic_DNA"/>
</dbReference>
<protein>
    <submittedName>
        <fullName evidence="3">IS200/IS605 family transposase</fullName>
    </submittedName>
</protein>
<dbReference type="Proteomes" id="UP001220010">
    <property type="component" value="Unassembled WGS sequence"/>
</dbReference>
<gene>
    <name evidence="3" type="primary">tnpA</name>
    <name evidence="2" type="ORF">P0O15_08410</name>
    <name evidence="3" type="ORF">P0O15_08975</name>
    <name evidence="4" type="ORF">P0O15_11605</name>
</gene>
<dbReference type="SUPFAM" id="SSF143422">
    <property type="entry name" value="Transposase IS200-like"/>
    <property type="match status" value="1"/>
</dbReference>
<keyword evidence="5" id="KW-1185">Reference proteome</keyword>
<feature type="non-terminal residue" evidence="3">
    <location>
        <position position="80"/>
    </location>
</feature>
<reference evidence="3 5" key="1">
    <citation type="submission" date="2023-03" db="EMBL/GenBank/DDBJ databases">
        <title>WGS of Methanotrichaceae archaeon Mx.</title>
        <authorList>
            <person name="Sorokin D.Y."/>
            <person name="Merkel A.Y."/>
        </authorList>
    </citation>
    <scope>NUCLEOTIDE SEQUENCE [LARGE SCALE GENOMIC DNA]</scope>
    <source>
        <strain evidence="3 5">Mx</strain>
    </source>
</reference>
<evidence type="ECO:0000259" key="1">
    <source>
        <dbReference type="Pfam" id="PF01797"/>
    </source>
</evidence>
<accession>A0ABT5X9A3</accession>
<organism evidence="3 5">
    <name type="scientific">Candidatus Methanocrinis natronophilus</name>
    <dbReference type="NCBI Taxonomy" id="3033396"/>
    <lineage>
        <taxon>Archaea</taxon>
        <taxon>Methanobacteriati</taxon>
        <taxon>Methanobacteriota</taxon>
        <taxon>Stenosarchaea group</taxon>
        <taxon>Methanomicrobia</taxon>
        <taxon>Methanotrichales</taxon>
        <taxon>Methanotrichaceae</taxon>
        <taxon>Methanocrinis</taxon>
    </lineage>
</organism>
<dbReference type="RefSeq" id="WP_316966928.1">
    <property type="nucleotide sequence ID" value="NZ_JARFPK010000029.1"/>
</dbReference>
<dbReference type="InterPro" id="IPR002686">
    <property type="entry name" value="Transposase_17"/>
</dbReference>
<comment type="caution">
    <text evidence="3">The sequence shown here is derived from an EMBL/GenBank/DDBJ whole genome shotgun (WGS) entry which is preliminary data.</text>
</comment>
<evidence type="ECO:0000313" key="3">
    <source>
        <dbReference type="EMBL" id="MDF0591289.1"/>
    </source>
</evidence>
<name>A0ABT5X9A3_9EURY</name>
<dbReference type="Gene3D" id="3.30.70.1290">
    <property type="entry name" value="Transposase IS200-like"/>
    <property type="match status" value="1"/>
</dbReference>
<dbReference type="InterPro" id="IPR036515">
    <property type="entry name" value="Transposase_17_sf"/>
</dbReference>
<dbReference type="EMBL" id="JARFPK010000029">
    <property type="protein sequence ID" value="MDF0591188.1"/>
    <property type="molecule type" value="Genomic_DNA"/>
</dbReference>
<evidence type="ECO:0000313" key="2">
    <source>
        <dbReference type="EMBL" id="MDF0591188.1"/>
    </source>
</evidence>
<dbReference type="NCBIfam" id="NF033573">
    <property type="entry name" value="transpos_IS200"/>
    <property type="match status" value="1"/>
</dbReference>